<dbReference type="PANTHER" id="PTHR48043:SF114">
    <property type="entry name" value="IP04436P-RELATED"/>
    <property type="match status" value="1"/>
</dbReference>
<evidence type="ECO:0000313" key="6">
    <source>
        <dbReference type="Proteomes" id="UP001162156"/>
    </source>
</evidence>
<evidence type="ECO:0000256" key="3">
    <source>
        <dbReference type="ARBA" id="ARBA00022679"/>
    </source>
</evidence>
<proteinExistence type="inferred from homology"/>
<dbReference type="FunFam" id="3.40.50.2000:FF:000144">
    <property type="entry name" value="UDP-glucuronosyltransferase"/>
    <property type="match status" value="1"/>
</dbReference>
<evidence type="ECO:0000256" key="2">
    <source>
        <dbReference type="ARBA" id="ARBA00022676"/>
    </source>
</evidence>
<comment type="similarity">
    <text evidence="1">Belongs to the UDP-glycosyltransferase family.</text>
</comment>
<dbReference type="SUPFAM" id="SSF53756">
    <property type="entry name" value="UDP-Glycosyltransferase/glycogen phosphorylase"/>
    <property type="match status" value="1"/>
</dbReference>
<dbReference type="GO" id="GO:0008194">
    <property type="term" value="F:UDP-glycosyltransferase activity"/>
    <property type="evidence" value="ECO:0007669"/>
    <property type="project" value="InterPro"/>
</dbReference>
<keyword evidence="3" id="KW-0808">Transferase</keyword>
<feature type="chain" id="PRO_5043709570" evidence="4">
    <location>
        <begin position="23"/>
        <end position="299"/>
    </location>
</feature>
<dbReference type="PANTHER" id="PTHR48043">
    <property type="entry name" value="EG:EG0003.4 PROTEIN-RELATED"/>
    <property type="match status" value="1"/>
</dbReference>
<sequence>MKTFRFQYVLILFIIHLSQSYAYNILAVFPHLGKSHIDVFLPLMKGLTNKGHNVTIISNFPLSKPIPNYRDIDLGGTSQAFVDVIDMAQLDASNRIYKVLNTLFLSYMANMSCETGLSSKALQNFMKTKEKYDLMIIELFNSDCFLSLAHKIKAPIIGLSSCTPMPWTSERFANPTHTAYIPNNNMDYSDKMTFLERVENTVVTLFHQYHYEYFTLSRDEQIARKYLGRKASHVREFIKNSSILLTNTHFTLTLPRPLVPNVVEIGGIHIGKVRTLPKVRKYTNSYLKDQVGRLKTTPF</sequence>
<dbReference type="AlphaFoldDB" id="A0AAV8ZZF4"/>
<evidence type="ECO:0000313" key="5">
    <source>
        <dbReference type="EMBL" id="KAJ8972842.1"/>
    </source>
</evidence>
<name>A0AAV8ZZF4_9CUCU</name>
<dbReference type="InterPro" id="IPR050271">
    <property type="entry name" value="UDP-glycosyltransferase"/>
</dbReference>
<keyword evidence="6" id="KW-1185">Reference proteome</keyword>
<dbReference type="Pfam" id="PF00201">
    <property type="entry name" value="UDPGT"/>
    <property type="match status" value="1"/>
</dbReference>
<evidence type="ECO:0000256" key="1">
    <source>
        <dbReference type="ARBA" id="ARBA00009995"/>
    </source>
</evidence>
<accession>A0AAV8ZZF4</accession>
<feature type="signal peptide" evidence="4">
    <location>
        <begin position="1"/>
        <end position="22"/>
    </location>
</feature>
<organism evidence="5 6">
    <name type="scientific">Rhamnusium bicolor</name>
    <dbReference type="NCBI Taxonomy" id="1586634"/>
    <lineage>
        <taxon>Eukaryota</taxon>
        <taxon>Metazoa</taxon>
        <taxon>Ecdysozoa</taxon>
        <taxon>Arthropoda</taxon>
        <taxon>Hexapoda</taxon>
        <taxon>Insecta</taxon>
        <taxon>Pterygota</taxon>
        <taxon>Neoptera</taxon>
        <taxon>Endopterygota</taxon>
        <taxon>Coleoptera</taxon>
        <taxon>Polyphaga</taxon>
        <taxon>Cucujiformia</taxon>
        <taxon>Chrysomeloidea</taxon>
        <taxon>Cerambycidae</taxon>
        <taxon>Lepturinae</taxon>
        <taxon>Rhagiini</taxon>
        <taxon>Rhamnusium</taxon>
    </lineage>
</organism>
<evidence type="ECO:0000256" key="4">
    <source>
        <dbReference type="SAM" id="SignalP"/>
    </source>
</evidence>
<keyword evidence="4" id="KW-0732">Signal</keyword>
<dbReference type="EMBL" id="JANEYF010000004">
    <property type="protein sequence ID" value="KAJ8972842.1"/>
    <property type="molecule type" value="Genomic_DNA"/>
</dbReference>
<dbReference type="Gene3D" id="3.40.50.2000">
    <property type="entry name" value="Glycogen Phosphorylase B"/>
    <property type="match status" value="1"/>
</dbReference>
<comment type="caution">
    <text evidence="5">The sequence shown here is derived from an EMBL/GenBank/DDBJ whole genome shotgun (WGS) entry which is preliminary data.</text>
</comment>
<reference evidence="5" key="1">
    <citation type="journal article" date="2023" name="Insect Mol. Biol.">
        <title>Genome sequencing provides insights into the evolution of gene families encoding plant cell wall-degrading enzymes in longhorned beetles.</title>
        <authorList>
            <person name="Shin N.R."/>
            <person name="Okamura Y."/>
            <person name="Kirsch R."/>
            <person name="Pauchet Y."/>
        </authorList>
    </citation>
    <scope>NUCLEOTIDE SEQUENCE</scope>
    <source>
        <strain evidence="5">RBIC_L_NR</strain>
    </source>
</reference>
<dbReference type="Proteomes" id="UP001162156">
    <property type="component" value="Unassembled WGS sequence"/>
</dbReference>
<keyword evidence="2" id="KW-0328">Glycosyltransferase</keyword>
<gene>
    <name evidence="5" type="ORF">NQ314_000006</name>
</gene>
<dbReference type="InterPro" id="IPR002213">
    <property type="entry name" value="UDP_glucos_trans"/>
</dbReference>
<protein>
    <submittedName>
        <fullName evidence="5">Uncharacterized protein</fullName>
    </submittedName>
</protein>